<feature type="transmembrane region" description="Helical" evidence="6">
    <location>
        <begin position="60"/>
        <end position="81"/>
    </location>
</feature>
<comment type="subcellular location">
    <subcellularLocation>
        <location evidence="1 6">Cell membrane</location>
        <topology evidence="1 6">Multi-pass membrane protein</topology>
    </subcellularLocation>
</comment>
<keyword evidence="2 6" id="KW-1003">Cell membrane</keyword>
<dbReference type="PANTHER" id="PTHR12677">
    <property type="entry name" value="GOLGI APPARATUS MEMBRANE PROTEIN TVP38-RELATED"/>
    <property type="match status" value="1"/>
</dbReference>
<evidence type="ECO:0000256" key="1">
    <source>
        <dbReference type="ARBA" id="ARBA00004651"/>
    </source>
</evidence>
<feature type="transmembrane region" description="Helical" evidence="6">
    <location>
        <begin position="168"/>
        <end position="189"/>
    </location>
</feature>
<keyword evidence="3 6" id="KW-0812">Transmembrane</keyword>
<dbReference type="GO" id="GO:0005886">
    <property type="term" value="C:plasma membrane"/>
    <property type="evidence" value="ECO:0007669"/>
    <property type="project" value="UniProtKB-SubCell"/>
</dbReference>
<dbReference type="Pfam" id="PF09335">
    <property type="entry name" value="VTT_dom"/>
    <property type="match status" value="1"/>
</dbReference>
<accession>A0A3G3JV53</accession>
<proteinExistence type="inferred from homology"/>
<feature type="domain" description="VTT" evidence="7">
    <location>
        <begin position="40"/>
        <end position="153"/>
    </location>
</feature>
<evidence type="ECO:0000256" key="4">
    <source>
        <dbReference type="ARBA" id="ARBA00022989"/>
    </source>
</evidence>
<evidence type="ECO:0000256" key="6">
    <source>
        <dbReference type="RuleBase" id="RU366058"/>
    </source>
</evidence>
<feature type="transmembrane region" description="Helical" evidence="6">
    <location>
        <begin position="139"/>
        <end position="162"/>
    </location>
</feature>
<comment type="caution">
    <text evidence="6">Lacks conserved residue(s) required for the propagation of feature annotation.</text>
</comment>
<dbReference type="PANTHER" id="PTHR12677:SF59">
    <property type="entry name" value="GOLGI APPARATUS MEMBRANE PROTEIN TVP38-RELATED"/>
    <property type="match status" value="1"/>
</dbReference>
<evidence type="ECO:0000256" key="2">
    <source>
        <dbReference type="ARBA" id="ARBA00022475"/>
    </source>
</evidence>
<dbReference type="KEGG" id="coh:EAV92_05850"/>
<evidence type="ECO:0000259" key="7">
    <source>
        <dbReference type="Pfam" id="PF09335"/>
    </source>
</evidence>
<dbReference type="Proteomes" id="UP000269097">
    <property type="component" value="Chromosome"/>
</dbReference>
<gene>
    <name evidence="8" type="ORF">EAV92_05850</name>
</gene>
<protein>
    <recommendedName>
        <fullName evidence="6">TVP38/TMEM64 family membrane protein</fullName>
    </recommendedName>
</protein>
<feature type="transmembrane region" description="Helical" evidence="6">
    <location>
        <begin position="20"/>
        <end position="48"/>
    </location>
</feature>
<keyword evidence="9" id="KW-1185">Reference proteome</keyword>
<evidence type="ECO:0000256" key="5">
    <source>
        <dbReference type="ARBA" id="ARBA00023136"/>
    </source>
</evidence>
<sequence>MGDWFNDWIGRAVELTGLTGAMLLFVTIPLALLQGFLGIFPFSTLIFIHISALGVVDGLIASWISGVVSAIVVYLVCKFLFAERVQRKWGHRLERYEKWQTSFDRYGIWAIILLRTLPIMPNNLISFMSAVSPIRFSSYLWSSVIGNLSHIWLFGIISSSILFPNMHIGLLIGTYAAFCVSLLAVFAAFRFRDARMGRQDKRNPRAL</sequence>
<dbReference type="AlphaFoldDB" id="A0A3G3JV53"/>
<keyword evidence="4 6" id="KW-1133">Transmembrane helix</keyword>
<organism evidence="8 9">
    <name type="scientific">Cohnella candidum</name>
    <dbReference type="NCBI Taxonomy" id="2674991"/>
    <lineage>
        <taxon>Bacteria</taxon>
        <taxon>Bacillati</taxon>
        <taxon>Bacillota</taxon>
        <taxon>Bacilli</taxon>
        <taxon>Bacillales</taxon>
        <taxon>Paenibacillaceae</taxon>
        <taxon>Cohnella</taxon>
    </lineage>
</organism>
<evidence type="ECO:0000313" key="9">
    <source>
        <dbReference type="Proteomes" id="UP000269097"/>
    </source>
</evidence>
<dbReference type="RefSeq" id="WP_123040193.1">
    <property type="nucleotide sequence ID" value="NZ_CP033433.1"/>
</dbReference>
<comment type="similarity">
    <text evidence="6">Belongs to the TVP38/TMEM64 family.</text>
</comment>
<dbReference type="InterPro" id="IPR015414">
    <property type="entry name" value="TMEM64"/>
</dbReference>
<evidence type="ECO:0000256" key="3">
    <source>
        <dbReference type="ARBA" id="ARBA00022692"/>
    </source>
</evidence>
<name>A0A3G3JV53_9BACL</name>
<dbReference type="EMBL" id="CP033433">
    <property type="protein sequence ID" value="AYQ72133.1"/>
    <property type="molecule type" value="Genomic_DNA"/>
</dbReference>
<keyword evidence="5 6" id="KW-0472">Membrane</keyword>
<dbReference type="InterPro" id="IPR032816">
    <property type="entry name" value="VTT_dom"/>
</dbReference>
<evidence type="ECO:0000313" key="8">
    <source>
        <dbReference type="EMBL" id="AYQ72133.1"/>
    </source>
</evidence>
<reference evidence="8 9" key="1">
    <citation type="submission" date="2018-10" db="EMBL/GenBank/DDBJ databases">
        <title>Genome Sequence of Cohnella sp.</title>
        <authorList>
            <person name="Srinivasan S."/>
            <person name="Kim M.K."/>
        </authorList>
    </citation>
    <scope>NUCLEOTIDE SEQUENCE [LARGE SCALE GENOMIC DNA]</scope>
    <source>
        <strain evidence="8 9">18JY8-7</strain>
    </source>
</reference>